<evidence type="ECO:0000256" key="4">
    <source>
        <dbReference type="ARBA" id="ARBA00022980"/>
    </source>
</evidence>
<dbReference type="GO" id="GO:0022625">
    <property type="term" value="C:cytosolic large ribosomal subunit"/>
    <property type="evidence" value="ECO:0007669"/>
    <property type="project" value="TreeGrafter"/>
</dbReference>
<accession>A0A644X9C1</accession>
<dbReference type="FunFam" id="2.40.30.10:FF:000004">
    <property type="entry name" value="50S ribosomal protein L3"/>
    <property type="match status" value="1"/>
</dbReference>
<dbReference type="Pfam" id="PF00297">
    <property type="entry name" value="Ribosomal_L3"/>
    <property type="match status" value="1"/>
</dbReference>
<dbReference type="InterPro" id="IPR019926">
    <property type="entry name" value="Ribosomal_uL3_CS"/>
</dbReference>
<keyword evidence="4 6" id="KW-0689">Ribosomal protein</keyword>
<comment type="caution">
    <text evidence="6">The sequence shown here is derived from an EMBL/GenBank/DDBJ whole genome shotgun (WGS) entry which is preliminary data.</text>
</comment>
<sequence>MKKAIIGKKLGMTQLFLKNGQVVPVTVIEAGPCVVVQKKTIENDGYSAIQIGFDDIAERKLNKPELGHFKKNSLQPKRVLKELRLDNANEFEVGQQITCDVFAEEDIVDVSGISKGHGFAGGIKRWNFHRGRMTHGSKFHRSPGSLTGRATAHVLKNRKMPGHYGVDKTTVLNLKVVRVDTDRNLLLVKGSVPGTVGSLLTIRNAAKK</sequence>
<dbReference type="GO" id="GO:0019843">
    <property type="term" value="F:rRNA binding"/>
    <property type="evidence" value="ECO:0007669"/>
    <property type="project" value="UniProtKB-KW"/>
</dbReference>
<keyword evidence="3" id="KW-0694">RNA-binding</keyword>
<organism evidence="6">
    <name type="scientific">bioreactor metagenome</name>
    <dbReference type="NCBI Taxonomy" id="1076179"/>
    <lineage>
        <taxon>unclassified sequences</taxon>
        <taxon>metagenomes</taxon>
        <taxon>ecological metagenomes</taxon>
    </lineage>
</organism>
<comment type="similarity">
    <text evidence="1">Belongs to the universal ribosomal protein uL3 family.</text>
</comment>
<dbReference type="Gene3D" id="2.40.30.10">
    <property type="entry name" value="Translation factors"/>
    <property type="match status" value="1"/>
</dbReference>
<protein>
    <submittedName>
        <fullName evidence="6">50S ribosomal protein L3</fullName>
    </submittedName>
</protein>
<evidence type="ECO:0000313" key="6">
    <source>
        <dbReference type="EMBL" id="MPM12776.1"/>
    </source>
</evidence>
<dbReference type="InterPro" id="IPR000597">
    <property type="entry name" value="Ribosomal_uL3"/>
</dbReference>
<dbReference type="GO" id="GO:0003735">
    <property type="term" value="F:structural constituent of ribosome"/>
    <property type="evidence" value="ECO:0007669"/>
    <property type="project" value="InterPro"/>
</dbReference>
<dbReference type="InterPro" id="IPR009000">
    <property type="entry name" value="Transl_B-barrel_sf"/>
</dbReference>
<gene>
    <name evidence="6" type="primary">rplC_20</name>
    <name evidence="6" type="ORF">SDC9_59130</name>
</gene>
<keyword evidence="2" id="KW-0699">rRNA-binding</keyword>
<dbReference type="PANTHER" id="PTHR11229">
    <property type="entry name" value="50S RIBOSOMAL PROTEIN L3"/>
    <property type="match status" value="1"/>
</dbReference>
<name>A0A644X9C1_9ZZZZ</name>
<dbReference type="AlphaFoldDB" id="A0A644X9C1"/>
<dbReference type="SUPFAM" id="SSF50447">
    <property type="entry name" value="Translation proteins"/>
    <property type="match status" value="1"/>
</dbReference>
<evidence type="ECO:0000256" key="5">
    <source>
        <dbReference type="ARBA" id="ARBA00023274"/>
    </source>
</evidence>
<proteinExistence type="inferred from homology"/>
<evidence type="ECO:0000256" key="3">
    <source>
        <dbReference type="ARBA" id="ARBA00022884"/>
    </source>
</evidence>
<dbReference type="GO" id="GO:0006412">
    <property type="term" value="P:translation"/>
    <property type="evidence" value="ECO:0007669"/>
    <property type="project" value="InterPro"/>
</dbReference>
<dbReference type="PROSITE" id="PS00474">
    <property type="entry name" value="RIBOSOMAL_L3"/>
    <property type="match status" value="1"/>
</dbReference>
<evidence type="ECO:0000256" key="2">
    <source>
        <dbReference type="ARBA" id="ARBA00022730"/>
    </source>
</evidence>
<dbReference type="NCBIfam" id="TIGR03625">
    <property type="entry name" value="L3_bact"/>
    <property type="match status" value="1"/>
</dbReference>
<dbReference type="Gene3D" id="3.30.160.810">
    <property type="match status" value="1"/>
</dbReference>
<dbReference type="EMBL" id="VSSQ01002020">
    <property type="protein sequence ID" value="MPM12776.1"/>
    <property type="molecule type" value="Genomic_DNA"/>
</dbReference>
<dbReference type="HAMAP" id="MF_01325_B">
    <property type="entry name" value="Ribosomal_uL3_B"/>
    <property type="match status" value="1"/>
</dbReference>
<dbReference type="PANTHER" id="PTHR11229:SF16">
    <property type="entry name" value="LARGE RIBOSOMAL SUBUNIT PROTEIN UL3C"/>
    <property type="match status" value="1"/>
</dbReference>
<reference evidence="6" key="1">
    <citation type="submission" date="2019-08" db="EMBL/GenBank/DDBJ databases">
        <authorList>
            <person name="Kucharzyk K."/>
            <person name="Murdoch R.W."/>
            <person name="Higgins S."/>
            <person name="Loffler F."/>
        </authorList>
    </citation>
    <scope>NUCLEOTIDE SEQUENCE</scope>
</reference>
<dbReference type="FunFam" id="3.30.160.810:FF:000001">
    <property type="entry name" value="50S ribosomal protein L3"/>
    <property type="match status" value="1"/>
</dbReference>
<evidence type="ECO:0000256" key="1">
    <source>
        <dbReference type="ARBA" id="ARBA00006540"/>
    </source>
</evidence>
<dbReference type="InterPro" id="IPR019927">
    <property type="entry name" value="Ribosomal_uL3_bac/org-type"/>
</dbReference>
<keyword evidence="5" id="KW-0687">Ribonucleoprotein</keyword>